<feature type="domain" description="MrpA C-terminal/MbhD" evidence="12">
    <location>
        <begin position="602"/>
        <end position="667"/>
    </location>
</feature>
<feature type="transmembrane region" description="Helical" evidence="9">
    <location>
        <begin position="200"/>
        <end position="217"/>
    </location>
</feature>
<keyword evidence="4 7" id="KW-0812">Transmembrane</keyword>
<evidence type="ECO:0000259" key="13">
    <source>
        <dbReference type="Pfam" id="PF20501"/>
    </source>
</evidence>
<accession>A0ABY5ST26</accession>
<dbReference type="PANTHER" id="PTHR43373">
    <property type="entry name" value="NA(+)/H(+) ANTIPORTER SUBUNIT"/>
    <property type="match status" value="1"/>
</dbReference>
<feature type="transmembrane region" description="Helical" evidence="9">
    <location>
        <begin position="490"/>
        <end position="514"/>
    </location>
</feature>
<sequence>MILTLIALAALVVITPAITRFAGRASGWPLALAYLAVAALFTPTAAEVMAGTTPEVSYPWIPRFGVDLALRADGIGVVFTYIALIIGAVVFAYSTKYLPPGRNTSFYWLMVIFTFSMVALVLSNDVLVLFVCWELTSLASFFLIARSGSPGQAPALRTMFFTFIGGLSLLVATGVIIAVTGTTNLSEAITSPVWAGQPEVTTAVALLVGIAAMTKSAQFPFHPWLPDAMAAATPVSAYLHAAAVVKAGIFLMLRFSPTFQATPAWNVLLIASGLLTACLGGWFALNQHDVKKLMAYSTVSQLGLITAVIGVGTEAAVAAATLHVIAHALFKSGLFMMVGVVDHMAGTRDLARIPKLMGRAPVAFVVLIVGCASMAGIPPLLGFVSKESLFTALGEAPGGPWAGWVALFVAVGASVLTFAYCAKTVWGCFIDGRDPEPRQVHKGSAVMLTAAAVPILASIPLSFVLFLFDNPLDQVVRAAMPEATGEVHLALWHGLTIELLASGLIIAIGAVIILRRSRVFVFFHRATLPFDGADVIDGLNAGLRRFGHGLSVFVRPMNSGPYLAMSLGGLSLLAFCAIPVVFPELPPLQQGLSRPVDLILLVLITVAVLVLCTSHSRLTTVVALSAIGILATVQILALGAPDVTLTQLLVEAMTIIVIMLVLQKLPRSFWRYPKRKQFPRVLLAVIVGAAMAGLTLVLNGRRERSALGQYYLENAPDISGGDNIVNTILVEFRALDTLGELTVLGMAGIAIVAVMSTVKDKFIDPPAENIPEPPRPPWVSIRPKGTTAYRAVHEAWPNVIPLQLTIKVLGPLLAVTSLVVFWRGHNSPGGGFIAALIGAAVIGLAYLSTPKDRAIGPPRAPLYLIGSGVAVAVVTGIIGLLFAGSFLKPMHTEFAGQHWTTSMLFDLGVYLAVLGLMLLSFNLLGVSDSAATPAGDDVLTNGIIRRDVERTRERADELLYGELRGPMDAIRGERPDRSRRGVIEEEEKKVRATSTHILHGDPPADGEEDA</sequence>
<evidence type="ECO:0000313" key="14">
    <source>
        <dbReference type="EMBL" id="UVI37703.1"/>
    </source>
</evidence>
<dbReference type="EMBL" id="CP093443">
    <property type="protein sequence ID" value="UVI37703.1"/>
    <property type="molecule type" value="Genomic_DNA"/>
</dbReference>
<evidence type="ECO:0000259" key="10">
    <source>
        <dbReference type="Pfam" id="PF00361"/>
    </source>
</evidence>
<evidence type="ECO:0000259" key="12">
    <source>
        <dbReference type="Pfam" id="PF13244"/>
    </source>
</evidence>
<organism evidence="14 15">
    <name type="scientific">Brevibacterium spongiae</name>
    <dbReference type="NCBI Taxonomy" id="2909672"/>
    <lineage>
        <taxon>Bacteria</taxon>
        <taxon>Bacillati</taxon>
        <taxon>Actinomycetota</taxon>
        <taxon>Actinomycetes</taxon>
        <taxon>Micrococcales</taxon>
        <taxon>Brevibacteriaceae</taxon>
        <taxon>Brevibacterium</taxon>
    </lineage>
</organism>
<comment type="subcellular location">
    <subcellularLocation>
        <location evidence="1">Cell membrane</location>
        <topology evidence="1">Multi-pass membrane protein</topology>
    </subcellularLocation>
    <subcellularLocation>
        <location evidence="7">Membrane</location>
        <topology evidence="7">Multi-pass membrane protein</topology>
    </subcellularLocation>
</comment>
<evidence type="ECO:0000256" key="3">
    <source>
        <dbReference type="ARBA" id="ARBA00022475"/>
    </source>
</evidence>
<dbReference type="InterPro" id="IPR046806">
    <property type="entry name" value="MrpA_C/MbhE"/>
</dbReference>
<keyword evidence="6 9" id="KW-0472">Membrane</keyword>
<keyword evidence="5 9" id="KW-1133">Transmembrane helix</keyword>
<evidence type="ECO:0000256" key="1">
    <source>
        <dbReference type="ARBA" id="ARBA00004651"/>
    </source>
</evidence>
<feature type="transmembrane region" description="Helical" evidence="9">
    <location>
        <begin position="681"/>
        <end position="698"/>
    </location>
</feature>
<dbReference type="PANTHER" id="PTHR43373:SF1">
    <property type="entry name" value="NA(+)_H(+) ANTIPORTER SUBUNIT A"/>
    <property type="match status" value="1"/>
</dbReference>
<keyword evidence="15" id="KW-1185">Reference proteome</keyword>
<feature type="domain" description="MrpA C-terminal/MbhE" evidence="13">
    <location>
        <begin position="681"/>
        <end position="756"/>
    </location>
</feature>
<feature type="region of interest" description="Disordered" evidence="8">
    <location>
        <begin position="970"/>
        <end position="1010"/>
    </location>
</feature>
<dbReference type="PRINTS" id="PR01434">
    <property type="entry name" value="NADHDHGNASE5"/>
</dbReference>
<dbReference type="Proteomes" id="UP001064879">
    <property type="component" value="Chromosome"/>
</dbReference>
<protein>
    <submittedName>
        <fullName evidence="14">DUF4040 family protein</fullName>
    </submittedName>
</protein>
<dbReference type="InterPro" id="IPR025383">
    <property type="entry name" value="MrpA_C/MbhD"/>
</dbReference>
<feature type="transmembrane region" description="Helical" evidence="9">
    <location>
        <begin position="829"/>
        <end position="848"/>
    </location>
</feature>
<feature type="transmembrane region" description="Helical" evidence="9">
    <location>
        <begin position="74"/>
        <end position="93"/>
    </location>
</feature>
<feature type="transmembrane region" description="Helical" evidence="9">
    <location>
        <begin position="741"/>
        <end position="758"/>
    </location>
</feature>
<feature type="transmembrane region" description="Helical" evidence="9">
    <location>
        <begin position="562"/>
        <end position="582"/>
    </location>
</feature>
<evidence type="ECO:0000256" key="2">
    <source>
        <dbReference type="ARBA" id="ARBA00022448"/>
    </source>
</evidence>
<feature type="transmembrane region" description="Helical" evidence="9">
    <location>
        <begin position="618"/>
        <end position="637"/>
    </location>
</feature>
<evidence type="ECO:0000256" key="4">
    <source>
        <dbReference type="ARBA" id="ARBA00022692"/>
    </source>
</evidence>
<feature type="transmembrane region" description="Helical" evidence="9">
    <location>
        <begin position="105"/>
        <end position="122"/>
    </location>
</feature>
<evidence type="ECO:0000259" key="11">
    <source>
        <dbReference type="Pfam" id="PF04039"/>
    </source>
</evidence>
<reference evidence="14" key="1">
    <citation type="submission" date="2022-03" db="EMBL/GenBank/DDBJ databases">
        <title>Brevibacterium spongiae sp. nov., isolated from marine sponge.</title>
        <authorList>
            <person name="Li Z."/>
            <person name="Zhang M."/>
        </authorList>
    </citation>
    <scope>NUCLEOTIDE SEQUENCE</scope>
    <source>
        <strain evidence="14">WHS-Z9</strain>
    </source>
</reference>
<dbReference type="Pfam" id="PF20501">
    <property type="entry name" value="MbhE"/>
    <property type="match status" value="1"/>
</dbReference>
<feature type="domain" description="NADH:quinone oxidoreductase/Mrp antiporter transmembrane" evidence="10">
    <location>
        <begin position="123"/>
        <end position="406"/>
    </location>
</feature>
<feature type="transmembrane region" description="Helical" evidence="9">
    <location>
        <begin position="229"/>
        <end position="253"/>
    </location>
</feature>
<dbReference type="Pfam" id="PF13244">
    <property type="entry name" value="MbhD"/>
    <property type="match status" value="1"/>
</dbReference>
<dbReference type="InterPro" id="IPR007182">
    <property type="entry name" value="MnhB"/>
</dbReference>
<feature type="transmembrane region" description="Helical" evidence="9">
    <location>
        <begin position="643"/>
        <end position="661"/>
    </location>
</feature>
<evidence type="ECO:0000256" key="6">
    <source>
        <dbReference type="ARBA" id="ARBA00023136"/>
    </source>
</evidence>
<dbReference type="Pfam" id="PF04039">
    <property type="entry name" value="MnhB"/>
    <property type="match status" value="1"/>
</dbReference>
<proteinExistence type="predicted"/>
<dbReference type="RefSeq" id="WP_265420239.1">
    <property type="nucleotide sequence ID" value="NZ_CP093443.1"/>
</dbReference>
<feature type="transmembrane region" description="Helical" evidence="9">
    <location>
        <begin position="265"/>
        <end position="286"/>
    </location>
</feature>
<keyword evidence="2" id="KW-0813">Transport</keyword>
<feature type="transmembrane region" description="Helical" evidence="9">
    <location>
        <begin position="804"/>
        <end position="823"/>
    </location>
</feature>
<dbReference type="InterPro" id="IPR001750">
    <property type="entry name" value="ND/Mrp_TM"/>
</dbReference>
<feature type="transmembrane region" description="Helical" evidence="9">
    <location>
        <begin position="860"/>
        <end position="887"/>
    </location>
</feature>
<evidence type="ECO:0000313" key="15">
    <source>
        <dbReference type="Proteomes" id="UP001064879"/>
    </source>
</evidence>
<feature type="transmembrane region" description="Helical" evidence="9">
    <location>
        <begin position="907"/>
        <end position="926"/>
    </location>
</feature>
<dbReference type="NCBIfam" id="NF009290">
    <property type="entry name" value="PRK12650.1"/>
    <property type="match status" value="1"/>
</dbReference>
<evidence type="ECO:0000256" key="9">
    <source>
        <dbReference type="SAM" id="Phobius"/>
    </source>
</evidence>
<feature type="transmembrane region" description="Helical" evidence="9">
    <location>
        <begin position="594"/>
        <end position="611"/>
    </location>
</feature>
<evidence type="ECO:0000256" key="8">
    <source>
        <dbReference type="SAM" id="MobiDB-lite"/>
    </source>
</evidence>
<feature type="transmembrane region" description="Helical" evidence="9">
    <location>
        <begin position="158"/>
        <end position="180"/>
    </location>
</feature>
<keyword evidence="3" id="KW-1003">Cell membrane</keyword>
<gene>
    <name evidence="14" type="ORF">L1F31_08655</name>
</gene>
<feature type="domain" description="Na+/H+ antiporter MnhB subunit-related protein" evidence="11">
    <location>
        <begin position="802"/>
        <end position="918"/>
    </location>
</feature>
<name>A0ABY5ST26_9MICO</name>
<feature type="compositionally biased region" description="Basic and acidic residues" evidence="8">
    <location>
        <begin position="970"/>
        <end position="990"/>
    </location>
</feature>
<feature type="transmembrane region" description="Helical" evidence="9">
    <location>
        <begin position="443"/>
        <end position="468"/>
    </location>
</feature>
<dbReference type="InterPro" id="IPR050616">
    <property type="entry name" value="CPA3_Na-H_Antiporter_A"/>
</dbReference>
<evidence type="ECO:0000256" key="5">
    <source>
        <dbReference type="ARBA" id="ARBA00022989"/>
    </source>
</evidence>
<feature type="transmembrane region" description="Helical" evidence="9">
    <location>
        <begin position="401"/>
        <end position="422"/>
    </location>
</feature>
<feature type="transmembrane region" description="Helical" evidence="9">
    <location>
        <begin position="362"/>
        <end position="381"/>
    </location>
</feature>
<evidence type="ECO:0000256" key="7">
    <source>
        <dbReference type="RuleBase" id="RU000320"/>
    </source>
</evidence>
<dbReference type="Pfam" id="PF00361">
    <property type="entry name" value="Proton_antipo_M"/>
    <property type="match status" value="1"/>
</dbReference>